<name>A0A345BP08_9CAUD</name>
<dbReference type="RefSeq" id="YP_010097079.1">
    <property type="nucleotide sequence ID" value="NC_055756.1"/>
</dbReference>
<dbReference type="EMBL" id="MH552500">
    <property type="protein sequence ID" value="AXF52179.1"/>
    <property type="molecule type" value="Genomic_DNA"/>
</dbReference>
<protein>
    <submittedName>
        <fullName evidence="1">Uncharacterized protein</fullName>
    </submittedName>
</protein>
<evidence type="ECO:0000313" key="1">
    <source>
        <dbReference type="EMBL" id="AXF52179.1"/>
    </source>
</evidence>
<dbReference type="Proteomes" id="UP000257457">
    <property type="component" value="Segment"/>
</dbReference>
<reference evidence="1 2" key="1">
    <citation type="submission" date="2018-06" db="EMBL/GenBank/DDBJ databases">
        <title>Uncovering a Universe of Circular DNA Viruses in Animal Metagenomes.</title>
        <authorList>
            <person name="Tisza M."/>
            <person name="Buck C."/>
            <person name="Pastrana D."/>
            <person name="Welch N."/>
            <person name="Peretti A."/>
        </authorList>
    </citation>
    <scope>NUCLEOTIDE SEQUENCE [LARGE SCALE GENOMIC DNA]</scope>
    <source>
        <strain evidence="1">Ctcc615</strain>
    </source>
</reference>
<accession>A0A345BP08</accession>
<keyword evidence="2" id="KW-1185">Reference proteome</keyword>
<dbReference type="GeneID" id="65114741"/>
<organism evidence="1 2">
    <name type="scientific">crAssphage sp. isolate ctcc615</name>
    <dbReference type="NCBI Taxonomy" id="2989853"/>
    <lineage>
        <taxon>Viruses</taxon>
        <taxon>Duplodnaviria</taxon>
        <taxon>Heunggongvirae</taxon>
        <taxon>Uroviricota</taxon>
        <taxon>Caudoviricetes</taxon>
        <taxon>Crassvirales</taxon>
        <taxon>Intestiviridae</taxon>
        <taxon>Obtuvirinae</taxon>
        <taxon>Wotdevirus</taxon>
        <taxon>Wotdevirus murinus</taxon>
    </lineage>
</organism>
<sequence>MKTFGKLTFGVQAVQAGQKSSTINAEPQLIANSTIGKFVITSPVSKALNIAVGENVMFLNNIAAVEAAVQAKGEDVRALATELGVDIDTKAGEDALVDHLTQWYIAKGVLQYTSKGEPIMASERYTKEDKAKYLAEHAMELVEANRDALVEQFGEMSDEELAQQLTVDMVESPKYHAASGSKTATTASTTGVGCQLIFTDTAIWAALKKDLGDDASKKNRIYNVVLDDAQKAEFNNGKENVEITILPISFKEDVDPITRVKKEA</sequence>
<proteinExistence type="predicted"/>
<evidence type="ECO:0000313" key="2">
    <source>
        <dbReference type="Proteomes" id="UP000257457"/>
    </source>
</evidence>